<dbReference type="InterPro" id="IPR012885">
    <property type="entry name" value="F-box_Sdz-33"/>
</dbReference>
<dbReference type="InParanoid" id="G0N0B0"/>
<dbReference type="InterPro" id="IPR053222">
    <property type="entry name" value="Zygotic_Embryogenesis-Asso"/>
</dbReference>
<dbReference type="EMBL" id="GL379824">
    <property type="protein sequence ID" value="EGT48849.1"/>
    <property type="molecule type" value="Genomic_DNA"/>
</dbReference>
<accession>G0N0B0</accession>
<dbReference type="PANTHER" id="PTHR22899">
    <property type="entry name" value="CYCLIN-RELATED F-BOX FAMILY"/>
    <property type="match status" value="1"/>
</dbReference>
<protein>
    <recommendedName>
        <fullName evidence="1">F-box domain-containing protein</fullName>
    </recommendedName>
</protein>
<feature type="domain" description="F-box" evidence="1">
    <location>
        <begin position="5"/>
        <end position="55"/>
    </location>
</feature>
<dbReference type="Proteomes" id="UP000008068">
    <property type="component" value="Unassembled WGS sequence"/>
</dbReference>
<evidence type="ECO:0000259" key="1">
    <source>
        <dbReference type="PROSITE" id="PS50181"/>
    </source>
</evidence>
<dbReference type="PROSITE" id="PS50181">
    <property type="entry name" value="FBOX"/>
    <property type="match status" value="2"/>
</dbReference>
<dbReference type="AlphaFoldDB" id="G0N0B0"/>
<organism evidence="3">
    <name type="scientific">Caenorhabditis brenneri</name>
    <name type="common">Nematode worm</name>
    <dbReference type="NCBI Taxonomy" id="135651"/>
    <lineage>
        <taxon>Eukaryota</taxon>
        <taxon>Metazoa</taxon>
        <taxon>Ecdysozoa</taxon>
        <taxon>Nematoda</taxon>
        <taxon>Chromadorea</taxon>
        <taxon>Rhabditida</taxon>
        <taxon>Rhabditina</taxon>
        <taxon>Rhabditomorpha</taxon>
        <taxon>Rhabditoidea</taxon>
        <taxon>Rhabditidae</taxon>
        <taxon>Peloderinae</taxon>
        <taxon>Caenorhabditis</taxon>
    </lineage>
</organism>
<reference evidence="3" key="1">
    <citation type="submission" date="2011-07" db="EMBL/GenBank/DDBJ databases">
        <authorList>
            <consortium name="Caenorhabditis brenneri Sequencing and Analysis Consortium"/>
            <person name="Wilson R.K."/>
        </authorList>
    </citation>
    <scope>NUCLEOTIDE SEQUENCE [LARGE SCALE GENOMIC DNA]</scope>
    <source>
        <strain evidence="3">PB2801</strain>
    </source>
</reference>
<gene>
    <name evidence="2" type="ORF">CAEBREN_13201</name>
</gene>
<evidence type="ECO:0000313" key="3">
    <source>
        <dbReference type="Proteomes" id="UP000008068"/>
    </source>
</evidence>
<keyword evidence="3" id="KW-1185">Reference proteome</keyword>
<proteinExistence type="predicted"/>
<name>G0N0B0_CAEBE</name>
<dbReference type="Pfam" id="PF07735">
    <property type="entry name" value="FBA_2"/>
    <property type="match status" value="1"/>
</dbReference>
<sequence length="451" mass="52707">MDAPRFPLMRLPVACSQYVLRVMEPIQLFRISLASNKTKGLVQSLKIKATEFVVYIGDAIFFSIRLSIPSRGLLIRNIIKTEEIYYKFYSNIMDRKTFINHMKFIFNTEKITVEFGYGSRNFGFEALLKERLDVERISIIDDNQEEIRRILNFMKPSIVSMDNVREPRDVLIQNIDYLCATYMIICLDDLLSLNIRKIETGCPMYPPKVFNRFLKLWMRGSNPQLESLQLNSLAYRLAVSVDGEIFDGIEKTRNTIVRYFKSASGTLWITGGTNIFRFDGTMATILARKRGMNTFDFEMFVWHERCIGKKTDRYLFDFKSIYLTAAAMNAPRFPLMRLPAACTQSVLRALTATELFEISLASKKTKDLAQSLKIKVVELIVCIYNEFFSIRLSFPFQEACFKYLINIWDIYTNYEDIYYERYSSIMDGNIQIQFELFVWHDHCIGQESTRS</sequence>
<feature type="domain" description="F-box" evidence="1">
    <location>
        <begin position="332"/>
        <end position="379"/>
    </location>
</feature>
<dbReference type="PANTHER" id="PTHR22899:SF0">
    <property type="entry name" value="F-BOX ASSOCIATED DOMAIN-CONTAINING PROTEIN-RELATED"/>
    <property type="match status" value="1"/>
</dbReference>
<dbReference type="FunCoup" id="G0N0B0">
    <property type="interactions" value="225"/>
</dbReference>
<dbReference type="InterPro" id="IPR001810">
    <property type="entry name" value="F-box_dom"/>
</dbReference>
<dbReference type="HOGENOM" id="CLU_028840_1_3_1"/>
<evidence type="ECO:0000313" key="2">
    <source>
        <dbReference type="EMBL" id="EGT48849.1"/>
    </source>
</evidence>